<comment type="caution">
    <text evidence="1">The sequence shown here is derived from an EMBL/GenBank/DDBJ whole genome shotgun (WGS) entry which is preliminary data.</text>
</comment>
<dbReference type="RefSeq" id="WP_376878503.1">
    <property type="nucleotide sequence ID" value="NZ_JBHUHP010000016.1"/>
</dbReference>
<reference evidence="2" key="1">
    <citation type="journal article" date="2019" name="Int. J. Syst. Evol. Microbiol.">
        <title>The Global Catalogue of Microorganisms (GCM) 10K type strain sequencing project: providing services to taxonomists for standard genome sequencing and annotation.</title>
        <authorList>
            <consortium name="The Broad Institute Genomics Platform"/>
            <consortium name="The Broad Institute Genome Sequencing Center for Infectious Disease"/>
            <person name="Wu L."/>
            <person name="Ma J."/>
        </authorList>
    </citation>
    <scope>NUCLEOTIDE SEQUENCE [LARGE SCALE GENOMIC DNA]</scope>
    <source>
        <strain evidence="2">JCM 3338</strain>
    </source>
</reference>
<dbReference type="SUPFAM" id="SSF54427">
    <property type="entry name" value="NTF2-like"/>
    <property type="match status" value="1"/>
</dbReference>
<dbReference type="Proteomes" id="UP001597402">
    <property type="component" value="Unassembled WGS sequence"/>
</dbReference>
<dbReference type="PANTHER" id="PTHR38436">
    <property type="entry name" value="POLYKETIDE CYCLASE SNOAL-LIKE DOMAIN"/>
    <property type="match status" value="1"/>
</dbReference>
<dbReference type="PANTHER" id="PTHR38436:SF1">
    <property type="entry name" value="ESTER CYCLASE"/>
    <property type="match status" value="1"/>
</dbReference>
<accession>A0ABW4XCN4</accession>
<protein>
    <submittedName>
        <fullName evidence="1">Ester cyclase</fullName>
    </submittedName>
</protein>
<dbReference type="InterPro" id="IPR009959">
    <property type="entry name" value="Cyclase_SnoaL-like"/>
</dbReference>
<name>A0ABW4XCN4_9ACTN</name>
<dbReference type="InterPro" id="IPR032710">
    <property type="entry name" value="NTF2-like_dom_sf"/>
</dbReference>
<dbReference type="EMBL" id="JBHUHP010000016">
    <property type="protein sequence ID" value="MFD2093201.1"/>
    <property type="molecule type" value="Genomic_DNA"/>
</dbReference>
<evidence type="ECO:0000313" key="1">
    <source>
        <dbReference type="EMBL" id="MFD2093201.1"/>
    </source>
</evidence>
<gene>
    <name evidence="1" type="ORF">ACFSHS_16680</name>
</gene>
<organism evidence="1 2">
    <name type="scientific">Blastococcus deserti</name>
    <dbReference type="NCBI Taxonomy" id="2259033"/>
    <lineage>
        <taxon>Bacteria</taxon>
        <taxon>Bacillati</taxon>
        <taxon>Actinomycetota</taxon>
        <taxon>Actinomycetes</taxon>
        <taxon>Geodermatophilales</taxon>
        <taxon>Geodermatophilaceae</taxon>
        <taxon>Blastococcus</taxon>
    </lineage>
</organism>
<proteinExistence type="predicted"/>
<sequence>MTDHARTVATAVGLLNAGDVDGYVTRLYTEDAVFHGFPPQVPPGRDGIAAFFHALRAGMPDAHIGAEDVVAQGDRVAVRFTLTGTHTGELLGASRTGRRIAVEGITILRFRGERVAERWNRLDDVALLTQVGLLPAPAETEAVNR</sequence>
<dbReference type="Gene3D" id="3.10.450.50">
    <property type="match status" value="1"/>
</dbReference>
<dbReference type="Pfam" id="PF07366">
    <property type="entry name" value="SnoaL"/>
    <property type="match status" value="1"/>
</dbReference>
<keyword evidence="2" id="KW-1185">Reference proteome</keyword>
<evidence type="ECO:0000313" key="2">
    <source>
        <dbReference type="Proteomes" id="UP001597402"/>
    </source>
</evidence>